<feature type="binding site" evidence="10">
    <location>
        <position position="14"/>
    </location>
    <ligand>
        <name>[4Fe-4S] cluster</name>
        <dbReference type="ChEBI" id="CHEBI:49883"/>
        <label>1</label>
    </ligand>
</feature>
<protein>
    <submittedName>
        <fullName evidence="11">Putative NBP35-nucleotide-binding protein</fullName>
    </submittedName>
</protein>
<feature type="binding site" evidence="10">
    <location>
        <position position="37"/>
    </location>
    <ligand>
        <name>[4Fe-4S] cluster</name>
        <dbReference type="ChEBI" id="CHEBI:49883"/>
        <label>1</label>
    </ligand>
</feature>
<evidence type="ECO:0000256" key="4">
    <source>
        <dbReference type="ARBA" id="ARBA00022490"/>
    </source>
</evidence>
<dbReference type="GO" id="GO:0005634">
    <property type="term" value="C:nucleus"/>
    <property type="evidence" value="ECO:0007669"/>
    <property type="project" value="UniProtKB-SubCell"/>
</dbReference>
<name>A0A137P3K1_CONC2</name>
<dbReference type="InterPro" id="IPR027417">
    <property type="entry name" value="P-loop_NTPase"/>
</dbReference>
<feature type="binding site" evidence="10">
    <location>
        <begin position="67"/>
        <end position="74"/>
    </location>
    <ligand>
        <name>ATP</name>
        <dbReference type="ChEBI" id="CHEBI:30616"/>
    </ligand>
</feature>
<dbReference type="InterPro" id="IPR019591">
    <property type="entry name" value="Mrp/NBP35_ATP-bd"/>
</dbReference>
<dbReference type="EMBL" id="KQ964530">
    <property type="protein sequence ID" value="KXN69586.1"/>
    <property type="molecule type" value="Genomic_DNA"/>
</dbReference>
<evidence type="ECO:0000256" key="1">
    <source>
        <dbReference type="ARBA" id="ARBA00004123"/>
    </source>
</evidence>
<dbReference type="HAMAP" id="MF_03038">
    <property type="entry name" value="NUBP1"/>
    <property type="match status" value="1"/>
</dbReference>
<evidence type="ECO:0000256" key="7">
    <source>
        <dbReference type="ARBA" id="ARBA00022840"/>
    </source>
</evidence>
<evidence type="ECO:0000313" key="11">
    <source>
        <dbReference type="EMBL" id="KXN69586.1"/>
    </source>
</evidence>
<dbReference type="CDD" id="cd02037">
    <property type="entry name" value="Mrp_NBP35"/>
    <property type="match status" value="1"/>
</dbReference>
<keyword evidence="9 10" id="KW-0411">Iron-sulfur</keyword>
<comment type="subcellular location">
    <subcellularLocation>
        <location evidence="2 10">Cytoplasm</location>
    </subcellularLocation>
    <subcellularLocation>
        <location evidence="1">Nucleus</location>
    </subcellularLocation>
</comment>
<keyword evidence="3 10" id="KW-0004">4Fe-4S</keyword>
<keyword evidence="7 10" id="KW-0067">ATP-binding</keyword>
<evidence type="ECO:0000256" key="9">
    <source>
        <dbReference type="ARBA" id="ARBA00023014"/>
    </source>
</evidence>
<dbReference type="Pfam" id="PF10609">
    <property type="entry name" value="ParA"/>
    <property type="match status" value="1"/>
</dbReference>
<accession>A0A137P3K1</accession>
<organism evidence="11 12">
    <name type="scientific">Conidiobolus coronatus (strain ATCC 28846 / CBS 209.66 / NRRL 28638)</name>
    <name type="common">Delacroixia coronata</name>
    <dbReference type="NCBI Taxonomy" id="796925"/>
    <lineage>
        <taxon>Eukaryota</taxon>
        <taxon>Fungi</taxon>
        <taxon>Fungi incertae sedis</taxon>
        <taxon>Zoopagomycota</taxon>
        <taxon>Entomophthoromycotina</taxon>
        <taxon>Entomophthoromycetes</taxon>
        <taxon>Entomophthorales</taxon>
        <taxon>Ancylistaceae</taxon>
        <taxon>Conidiobolus</taxon>
    </lineage>
</organism>
<keyword evidence="8 10" id="KW-0408">Iron</keyword>
<dbReference type="InterPro" id="IPR033756">
    <property type="entry name" value="YlxH/NBP35"/>
</dbReference>
<dbReference type="FunFam" id="3.40.50.300:FF:000427">
    <property type="entry name" value="Cytosolic Fe-S cluster assembly factor NUBP1"/>
    <property type="match status" value="1"/>
</dbReference>
<feature type="binding site" evidence="10">
    <location>
        <position position="28"/>
    </location>
    <ligand>
        <name>[4Fe-4S] cluster</name>
        <dbReference type="ChEBI" id="CHEBI:49883"/>
        <label>1</label>
    </ligand>
</feature>
<feature type="binding site" evidence="10">
    <location>
        <position position="31"/>
    </location>
    <ligand>
        <name>[4Fe-4S] cluster</name>
        <dbReference type="ChEBI" id="CHEBI:49883"/>
        <label>1</label>
    </ligand>
</feature>
<dbReference type="GO" id="GO:0005506">
    <property type="term" value="F:iron ion binding"/>
    <property type="evidence" value="ECO:0007669"/>
    <property type="project" value="EnsemblFungi"/>
</dbReference>
<dbReference type="STRING" id="796925.A0A137P3K1"/>
<gene>
    <name evidence="10" type="primary">NBP35</name>
    <name evidence="11" type="ORF">CONCODRAFT_8008</name>
</gene>
<evidence type="ECO:0000256" key="5">
    <source>
        <dbReference type="ARBA" id="ARBA00022723"/>
    </source>
</evidence>
<keyword evidence="6 10" id="KW-0547">Nucleotide-binding</keyword>
<comment type="function">
    <text evidence="10">Component of the cytosolic iron-sulfur (Fe/S) protein assembly (CIA) machinery. Required for maturation of extramitochondrial Fe-S proteins. The NBP35-CFD1 heterotetramer forms a Fe-S scaffold complex, mediating the de novo assembly of an Fe-S cluster and its transfer to target apoproteins.</text>
</comment>
<feature type="binding site" evidence="10">
    <location>
        <position position="243"/>
    </location>
    <ligand>
        <name>[4Fe-4S] cluster</name>
        <dbReference type="ChEBI" id="CHEBI:49883"/>
        <label>2</label>
        <note>ligand shared with heterodimeric partner</note>
    </ligand>
</feature>
<dbReference type="GO" id="GO:0005524">
    <property type="term" value="F:ATP binding"/>
    <property type="evidence" value="ECO:0007669"/>
    <property type="project" value="UniProtKB-KW"/>
</dbReference>
<dbReference type="Gene3D" id="3.40.50.300">
    <property type="entry name" value="P-loop containing nucleotide triphosphate hydrolases"/>
    <property type="match status" value="1"/>
</dbReference>
<dbReference type="OrthoDB" id="1741334at2759"/>
<dbReference type="AlphaFoldDB" id="A0A137P3K1"/>
<dbReference type="HAMAP" id="MF_02040">
    <property type="entry name" value="Mrp_NBP35"/>
    <property type="match status" value="1"/>
</dbReference>
<evidence type="ECO:0000256" key="10">
    <source>
        <dbReference type="HAMAP-Rule" id="MF_03038"/>
    </source>
</evidence>
<evidence type="ECO:0000313" key="12">
    <source>
        <dbReference type="Proteomes" id="UP000070444"/>
    </source>
</evidence>
<evidence type="ECO:0000256" key="3">
    <source>
        <dbReference type="ARBA" id="ARBA00022485"/>
    </source>
</evidence>
<dbReference type="PANTHER" id="PTHR23264">
    <property type="entry name" value="NUCLEOTIDE-BINDING PROTEIN NBP35 YEAST -RELATED"/>
    <property type="match status" value="1"/>
</dbReference>
<evidence type="ECO:0000256" key="2">
    <source>
        <dbReference type="ARBA" id="ARBA00004496"/>
    </source>
</evidence>
<dbReference type="GO" id="GO:0002098">
    <property type="term" value="P:tRNA wobble uridine modification"/>
    <property type="evidence" value="ECO:0007669"/>
    <property type="project" value="EnsemblFungi"/>
</dbReference>
<keyword evidence="12" id="KW-1185">Reference proteome</keyword>
<feature type="binding site" evidence="10">
    <location>
        <position position="240"/>
    </location>
    <ligand>
        <name>[4Fe-4S] cluster</name>
        <dbReference type="ChEBI" id="CHEBI:49883"/>
        <label>2</label>
        <note>ligand shared with heterodimeric partner</note>
    </ligand>
</feature>
<keyword evidence="5 10" id="KW-0479">Metal-binding</keyword>
<evidence type="ECO:0000256" key="8">
    <source>
        <dbReference type="ARBA" id="ARBA00023004"/>
    </source>
</evidence>
<dbReference type="GO" id="GO:0005829">
    <property type="term" value="C:cytosol"/>
    <property type="evidence" value="ECO:0007669"/>
    <property type="project" value="EnsemblFungi"/>
</dbReference>
<proteinExistence type="inferred from homology"/>
<dbReference type="Proteomes" id="UP000070444">
    <property type="component" value="Unassembled WGS sequence"/>
</dbReference>
<dbReference type="GO" id="GO:0140663">
    <property type="term" value="F:ATP-dependent FeS chaperone activity"/>
    <property type="evidence" value="ECO:0007669"/>
    <property type="project" value="InterPro"/>
</dbReference>
<keyword evidence="4 10" id="KW-0963">Cytoplasm</keyword>
<dbReference type="OMA" id="VSGCPMR"/>
<reference evidence="11 12" key="1">
    <citation type="journal article" date="2015" name="Genome Biol. Evol.">
        <title>Phylogenomic analyses indicate that early fungi evolved digesting cell walls of algal ancestors of land plants.</title>
        <authorList>
            <person name="Chang Y."/>
            <person name="Wang S."/>
            <person name="Sekimoto S."/>
            <person name="Aerts A.L."/>
            <person name="Choi C."/>
            <person name="Clum A."/>
            <person name="LaButti K.M."/>
            <person name="Lindquist E.A."/>
            <person name="Yee Ngan C."/>
            <person name="Ohm R.A."/>
            <person name="Salamov A.A."/>
            <person name="Grigoriev I.V."/>
            <person name="Spatafora J.W."/>
            <person name="Berbee M.L."/>
        </authorList>
    </citation>
    <scope>NUCLEOTIDE SEQUENCE [LARGE SCALE GENOMIC DNA]</scope>
    <source>
        <strain evidence="11 12">NRRL 28638</strain>
    </source>
</reference>
<dbReference type="GO" id="GO:1904564">
    <property type="term" value="C:cytosolic [4Fe-4S] assembly scaffold complex"/>
    <property type="evidence" value="ECO:0007669"/>
    <property type="project" value="EnsemblFungi"/>
</dbReference>
<dbReference type="GO" id="GO:0051539">
    <property type="term" value="F:4 iron, 4 sulfur cluster binding"/>
    <property type="evidence" value="ECO:0007669"/>
    <property type="project" value="UniProtKB-UniRule"/>
</dbReference>
<dbReference type="InterPro" id="IPR028601">
    <property type="entry name" value="NUBP1/Nbp35"/>
</dbReference>
<evidence type="ECO:0000256" key="6">
    <source>
        <dbReference type="ARBA" id="ARBA00022741"/>
    </source>
</evidence>
<dbReference type="GO" id="GO:0016887">
    <property type="term" value="F:ATP hydrolysis activity"/>
    <property type="evidence" value="ECO:0007669"/>
    <property type="project" value="EnsemblFungi"/>
</dbReference>
<sequence length="313" mass="33803">MPEAKILKNTPSNCPGANSDKAGKASACDGCPSQKLCADTPREPDPDIIIIKDRLKDVKKKILVLSGKGGVGKSTFSSQLSFALSQNEETQVGLMDIDICGPSIPKMLALEGETVHSSSEGMSLVYAQDNLGVMSIGFLLPNIDDPIIWRGVKKNSIIKQFLKDGDWGELDYLVIDTPPGTTDEHLSVVQYLKEAGIDGAVLITTPQELALQDVRKEIDFCRKIKLPILGVIENMAGFVCPSCESVSQIFRPTTGGAKKMCEDLNIPLLGSIPLEPRIGRSSDQGVSFFEGYPETPSAKILQEIVEKITAILN</sequence>
<dbReference type="GO" id="GO:0016226">
    <property type="term" value="P:iron-sulfur cluster assembly"/>
    <property type="evidence" value="ECO:0007669"/>
    <property type="project" value="UniProtKB-UniRule"/>
</dbReference>
<dbReference type="SUPFAM" id="SSF52540">
    <property type="entry name" value="P-loop containing nucleoside triphosphate hydrolases"/>
    <property type="match status" value="1"/>
</dbReference>
<dbReference type="PANTHER" id="PTHR23264:SF35">
    <property type="entry name" value="CYTOSOLIC FE-S CLUSTER ASSEMBLY FACTOR NUBP1"/>
    <property type="match status" value="1"/>
</dbReference>
<comment type="similarity">
    <text evidence="10">Belongs to the Mrp/NBP35 ATP-binding proteins family. NUBP1/NBP35 subfamily.</text>
</comment>